<feature type="transmembrane region" description="Helical" evidence="7">
    <location>
        <begin position="27"/>
        <end position="52"/>
    </location>
</feature>
<dbReference type="OrthoDB" id="1666796at2759"/>
<dbReference type="EMBL" id="JAIZAY010000013">
    <property type="protein sequence ID" value="KAJ8030332.1"/>
    <property type="molecule type" value="Genomic_DNA"/>
</dbReference>
<keyword evidence="3 7" id="KW-0812">Transmembrane</keyword>
<dbReference type="GO" id="GO:0016020">
    <property type="term" value="C:membrane"/>
    <property type="evidence" value="ECO:0007669"/>
    <property type="project" value="UniProtKB-SubCell"/>
</dbReference>
<proteinExistence type="inferred from homology"/>
<comment type="subcellular location">
    <subcellularLocation>
        <location evidence="1">Membrane</location>
        <topology evidence="1">Multi-pass membrane protein</topology>
    </subcellularLocation>
</comment>
<evidence type="ECO:0000256" key="5">
    <source>
        <dbReference type="ARBA" id="ARBA00022989"/>
    </source>
</evidence>
<comment type="similarity">
    <text evidence="2 7">Belongs to the nonaspanin (TM9SF) (TC 9.A.2) family.</text>
</comment>
<evidence type="ECO:0000256" key="3">
    <source>
        <dbReference type="ARBA" id="ARBA00022692"/>
    </source>
</evidence>
<evidence type="ECO:0000256" key="7">
    <source>
        <dbReference type="RuleBase" id="RU363079"/>
    </source>
</evidence>
<dbReference type="PANTHER" id="PTHR10766:SF111">
    <property type="entry name" value="TRANSMEMBRANE 9 SUPERFAMILY MEMBER 2"/>
    <property type="match status" value="1"/>
</dbReference>
<name>A0A9Q1BP92_HOLLE</name>
<accession>A0A9Q1BP92</accession>
<dbReference type="AlphaFoldDB" id="A0A9Q1BP92"/>
<evidence type="ECO:0000256" key="2">
    <source>
        <dbReference type="ARBA" id="ARBA00005227"/>
    </source>
</evidence>
<gene>
    <name evidence="8" type="ORF">HOLleu_26711</name>
</gene>
<feature type="transmembrane region" description="Helical" evidence="7">
    <location>
        <begin position="64"/>
        <end position="86"/>
    </location>
</feature>
<comment type="caution">
    <text evidence="7">Lacks conserved residue(s) required for the propagation of feature annotation.</text>
</comment>
<dbReference type="Pfam" id="PF02990">
    <property type="entry name" value="EMP70"/>
    <property type="match status" value="1"/>
</dbReference>
<feature type="transmembrane region" description="Helical" evidence="7">
    <location>
        <begin position="109"/>
        <end position="134"/>
    </location>
</feature>
<keyword evidence="6 7" id="KW-0472">Membrane</keyword>
<dbReference type="GO" id="GO:0072657">
    <property type="term" value="P:protein localization to membrane"/>
    <property type="evidence" value="ECO:0007669"/>
    <property type="project" value="TreeGrafter"/>
</dbReference>
<dbReference type="GO" id="GO:0005737">
    <property type="term" value="C:cytoplasm"/>
    <property type="evidence" value="ECO:0007669"/>
    <property type="project" value="UniProtKB-ARBA"/>
</dbReference>
<organism evidence="8 9">
    <name type="scientific">Holothuria leucospilota</name>
    <name type="common">Black long sea cucumber</name>
    <name type="synonym">Mertensiothuria leucospilota</name>
    <dbReference type="NCBI Taxonomy" id="206669"/>
    <lineage>
        <taxon>Eukaryota</taxon>
        <taxon>Metazoa</taxon>
        <taxon>Echinodermata</taxon>
        <taxon>Eleutherozoa</taxon>
        <taxon>Echinozoa</taxon>
        <taxon>Holothuroidea</taxon>
        <taxon>Aspidochirotacea</taxon>
        <taxon>Aspidochirotida</taxon>
        <taxon>Holothuriidae</taxon>
        <taxon>Holothuria</taxon>
    </lineage>
</organism>
<keyword evidence="9" id="KW-1185">Reference proteome</keyword>
<evidence type="ECO:0000256" key="6">
    <source>
        <dbReference type="ARBA" id="ARBA00023136"/>
    </source>
</evidence>
<evidence type="ECO:0000313" key="8">
    <source>
        <dbReference type="EMBL" id="KAJ8030332.1"/>
    </source>
</evidence>
<evidence type="ECO:0000256" key="1">
    <source>
        <dbReference type="ARBA" id="ARBA00004141"/>
    </source>
</evidence>
<dbReference type="Proteomes" id="UP001152320">
    <property type="component" value="Chromosome 13"/>
</dbReference>
<reference evidence="8" key="1">
    <citation type="submission" date="2021-10" db="EMBL/GenBank/DDBJ databases">
        <title>Tropical sea cucumber genome reveals ecological adaptation and Cuvierian tubules defense mechanism.</title>
        <authorList>
            <person name="Chen T."/>
        </authorList>
    </citation>
    <scope>NUCLEOTIDE SEQUENCE</scope>
    <source>
        <strain evidence="8">Nanhai2018</strain>
        <tissue evidence="8">Muscle</tissue>
    </source>
</reference>
<protein>
    <recommendedName>
        <fullName evidence="7">Transmembrane 9 superfamily member</fullName>
    </recommendedName>
</protein>
<comment type="caution">
    <text evidence="8">The sequence shown here is derived from an EMBL/GenBank/DDBJ whole genome shotgun (WGS) entry which is preliminary data.</text>
</comment>
<dbReference type="InterPro" id="IPR004240">
    <property type="entry name" value="EMP70"/>
</dbReference>
<keyword evidence="4" id="KW-0732">Signal</keyword>
<dbReference type="PANTHER" id="PTHR10766">
    <property type="entry name" value="TRANSMEMBRANE 9 SUPERFAMILY PROTEIN"/>
    <property type="match status" value="1"/>
</dbReference>
<evidence type="ECO:0000313" key="9">
    <source>
        <dbReference type="Proteomes" id="UP001152320"/>
    </source>
</evidence>
<keyword evidence="5 7" id="KW-1133">Transmembrane helix</keyword>
<sequence>MLNIRTLMECSDSLISGLGGKNLQANVLLTSFLIPGVLFSQFFCNNLIFWGYGSSAALPFPTLVILLGLWFVVYVPLVFIGSYVAFKQKSFEVPCAINEIPRSIPKRKFLTSLTPVIGGILPFGCLFIQLFFILNSI</sequence>
<evidence type="ECO:0000256" key="4">
    <source>
        <dbReference type="ARBA" id="ARBA00022729"/>
    </source>
</evidence>